<feature type="region of interest" description="Disordered" evidence="1">
    <location>
        <begin position="64"/>
        <end position="83"/>
    </location>
</feature>
<dbReference type="RefSeq" id="WP_140963084.1">
    <property type="nucleotide sequence ID" value="NZ_VEVQ02000009.1"/>
</dbReference>
<keyword evidence="3" id="KW-1185">Reference proteome</keyword>
<proteinExistence type="predicted"/>
<protein>
    <submittedName>
        <fullName evidence="2">Uncharacterized protein</fullName>
    </submittedName>
</protein>
<sequence>MEKTETTTPVTGVVSKKEFQNKAIAYFEKNKNCKKLHITADGQMFENKYFSIQHSITLDSKEIESFENTREAPKVETPEAPKVETPEVLKVNTTKVDKSISGPAATQKDK</sequence>
<evidence type="ECO:0000256" key="1">
    <source>
        <dbReference type="SAM" id="MobiDB-lite"/>
    </source>
</evidence>
<evidence type="ECO:0000313" key="3">
    <source>
        <dbReference type="Proteomes" id="UP000817854"/>
    </source>
</evidence>
<reference evidence="2 3" key="3">
    <citation type="submission" date="2020-02" db="EMBL/GenBank/DDBJ databases">
        <title>Flavobacterium profundi sp. nov., isolated from a deep-sea seamount.</title>
        <authorList>
            <person name="Zhang D.-C."/>
        </authorList>
    </citation>
    <scope>NUCLEOTIDE SEQUENCE [LARGE SCALE GENOMIC DNA]</scope>
    <source>
        <strain evidence="2 3">EC11</strain>
    </source>
</reference>
<name>A0ABX0ITE0_9FLAO</name>
<dbReference type="Proteomes" id="UP000817854">
    <property type="component" value="Unassembled WGS sequence"/>
</dbReference>
<gene>
    <name evidence="2" type="ORF">FIA58_013845</name>
</gene>
<organism evidence="2 3">
    <name type="scientific">Flavobacterium jejuense</name>
    <dbReference type="NCBI Taxonomy" id="1544455"/>
    <lineage>
        <taxon>Bacteria</taxon>
        <taxon>Pseudomonadati</taxon>
        <taxon>Bacteroidota</taxon>
        <taxon>Flavobacteriia</taxon>
        <taxon>Flavobacteriales</taxon>
        <taxon>Flavobacteriaceae</taxon>
        <taxon>Flavobacterium</taxon>
    </lineage>
</organism>
<evidence type="ECO:0000313" key="2">
    <source>
        <dbReference type="EMBL" id="NHN26763.1"/>
    </source>
</evidence>
<comment type="caution">
    <text evidence="2">The sequence shown here is derived from an EMBL/GenBank/DDBJ whole genome shotgun (WGS) entry which is preliminary data.</text>
</comment>
<accession>A0ABX0ITE0</accession>
<reference evidence="3" key="1">
    <citation type="submission" date="2019-05" db="EMBL/GenBank/DDBJ databases">
        <title>Flavobacterium profundi sp. nov., isolated from a deep-sea seamount.</title>
        <authorList>
            <person name="Zhang D.-C."/>
        </authorList>
    </citation>
    <scope>NUCLEOTIDE SEQUENCE [LARGE SCALE GENOMIC DNA]</scope>
    <source>
        <strain evidence="3">EC11</strain>
    </source>
</reference>
<dbReference type="EMBL" id="VEVQ02000009">
    <property type="protein sequence ID" value="NHN26763.1"/>
    <property type="molecule type" value="Genomic_DNA"/>
</dbReference>
<reference evidence="2 3" key="2">
    <citation type="submission" date="2019-05" db="EMBL/GenBank/DDBJ databases">
        <authorList>
            <person name="Lianzixin W."/>
        </authorList>
    </citation>
    <scope>NUCLEOTIDE SEQUENCE [LARGE SCALE GENOMIC DNA]</scope>
    <source>
        <strain evidence="2 3">EC11</strain>
    </source>
</reference>